<protein>
    <submittedName>
        <fullName evidence="2">Uncharacterized protein</fullName>
    </submittedName>
</protein>
<organism evidence="2 3">
    <name type="scientific">Caulobacter phage CcrBL9</name>
    <dbReference type="NCBI Taxonomy" id="2283270"/>
    <lineage>
        <taxon>Viruses</taxon>
        <taxon>Duplodnaviria</taxon>
        <taxon>Heunggongvirae</taxon>
        <taxon>Uroviricota</taxon>
        <taxon>Caudoviricetes</taxon>
        <taxon>Jeanschmidtviridae</taxon>
        <taxon>Bertelyvirus</taxon>
        <taxon>Bertelyvirus BL9</taxon>
    </lineage>
</organism>
<dbReference type="Proteomes" id="UP000259421">
    <property type="component" value="Segment"/>
</dbReference>
<sequence length="37" mass="3964">MGSEGHRIEQSRLEKGYSSSKMGLARLVDRAGLEGSA</sequence>
<evidence type="ECO:0000256" key="1">
    <source>
        <dbReference type="SAM" id="MobiDB-lite"/>
    </source>
</evidence>
<accession>A0A385ED08</accession>
<evidence type="ECO:0000313" key="2">
    <source>
        <dbReference type="EMBL" id="AXQ69540.1"/>
    </source>
</evidence>
<gene>
    <name evidence="2" type="ORF">CcrBL9_gp516c</name>
</gene>
<dbReference type="EMBL" id="MH588546">
    <property type="protein sequence ID" value="AXQ69540.1"/>
    <property type="molecule type" value="Genomic_DNA"/>
</dbReference>
<keyword evidence="3" id="KW-1185">Reference proteome</keyword>
<reference evidence="2 3" key="2">
    <citation type="submission" date="2018-09" db="EMBL/GenBank/DDBJ databases">
        <title>Giant CbK-like Caulobacter bacteriophages have genetically divergent genomes.</title>
        <authorList>
            <person name="Wilson K."/>
            <person name="Ely B."/>
        </authorList>
    </citation>
    <scope>NUCLEOTIDE SEQUENCE [LARGE SCALE GENOMIC DNA]</scope>
</reference>
<proteinExistence type="predicted"/>
<evidence type="ECO:0000313" key="3">
    <source>
        <dbReference type="Proteomes" id="UP000259421"/>
    </source>
</evidence>
<feature type="compositionally biased region" description="Basic and acidic residues" evidence="1">
    <location>
        <begin position="1"/>
        <end position="15"/>
    </location>
</feature>
<reference evidence="3" key="1">
    <citation type="submission" date="2018-07" db="EMBL/GenBank/DDBJ databases">
        <title>Giant CbK-like Caulobacter bacteriophages have genetically divergent genomes.</title>
        <authorList>
            <person name="Wilson K.M."/>
            <person name="Ely B."/>
        </authorList>
    </citation>
    <scope>NUCLEOTIDE SEQUENCE [LARGE SCALE GENOMIC DNA]</scope>
</reference>
<name>A0A385ED08_9CAUD</name>
<feature type="region of interest" description="Disordered" evidence="1">
    <location>
        <begin position="1"/>
        <end position="20"/>
    </location>
</feature>